<feature type="compositionally biased region" description="Basic and acidic residues" evidence="1">
    <location>
        <begin position="17"/>
        <end position="34"/>
    </location>
</feature>
<dbReference type="EMBL" id="QGKW02001911">
    <property type="protein sequence ID" value="KAF2569221.1"/>
    <property type="molecule type" value="Genomic_DNA"/>
</dbReference>
<organism evidence="2 3">
    <name type="scientific">Brassica cretica</name>
    <name type="common">Mustard</name>
    <dbReference type="NCBI Taxonomy" id="69181"/>
    <lineage>
        <taxon>Eukaryota</taxon>
        <taxon>Viridiplantae</taxon>
        <taxon>Streptophyta</taxon>
        <taxon>Embryophyta</taxon>
        <taxon>Tracheophyta</taxon>
        <taxon>Spermatophyta</taxon>
        <taxon>Magnoliopsida</taxon>
        <taxon>eudicotyledons</taxon>
        <taxon>Gunneridae</taxon>
        <taxon>Pentapetalae</taxon>
        <taxon>rosids</taxon>
        <taxon>malvids</taxon>
        <taxon>Brassicales</taxon>
        <taxon>Brassicaceae</taxon>
        <taxon>Brassiceae</taxon>
        <taxon>Brassica</taxon>
    </lineage>
</organism>
<evidence type="ECO:0000256" key="1">
    <source>
        <dbReference type="SAM" id="MobiDB-lite"/>
    </source>
</evidence>
<gene>
    <name evidence="2" type="ORF">F2Q68_00026205</name>
</gene>
<name>A0A8S9IH62_BRACR</name>
<feature type="region of interest" description="Disordered" evidence="1">
    <location>
        <begin position="12"/>
        <end position="58"/>
    </location>
</feature>
<sequence>MRCFVDYEVGQQSLKSEYMDKDPSRKQAQEVRMDGRKRRGNGLKKEEKKARESSPFKD</sequence>
<dbReference type="AlphaFoldDB" id="A0A8S9IH62"/>
<dbReference type="Proteomes" id="UP000712281">
    <property type="component" value="Unassembled WGS sequence"/>
</dbReference>
<reference evidence="2" key="1">
    <citation type="submission" date="2019-12" db="EMBL/GenBank/DDBJ databases">
        <title>Genome sequencing and annotation of Brassica cretica.</title>
        <authorList>
            <person name="Studholme D.J."/>
            <person name="Sarris P.F."/>
        </authorList>
    </citation>
    <scope>NUCLEOTIDE SEQUENCE</scope>
    <source>
        <strain evidence="2">PFS-001/15</strain>
        <tissue evidence="2">Leaf</tissue>
    </source>
</reference>
<comment type="caution">
    <text evidence="2">The sequence shown here is derived from an EMBL/GenBank/DDBJ whole genome shotgun (WGS) entry which is preliminary data.</text>
</comment>
<protein>
    <submittedName>
        <fullName evidence="2">Uncharacterized protein</fullName>
    </submittedName>
</protein>
<accession>A0A8S9IH62</accession>
<feature type="compositionally biased region" description="Basic and acidic residues" evidence="1">
    <location>
        <begin position="43"/>
        <end position="58"/>
    </location>
</feature>
<proteinExistence type="predicted"/>
<evidence type="ECO:0000313" key="2">
    <source>
        <dbReference type="EMBL" id="KAF2569221.1"/>
    </source>
</evidence>
<evidence type="ECO:0000313" key="3">
    <source>
        <dbReference type="Proteomes" id="UP000712281"/>
    </source>
</evidence>